<dbReference type="AlphaFoldDB" id="A0A371GH86"/>
<reference evidence="1" key="1">
    <citation type="submission" date="2018-05" db="EMBL/GenBank/DDBJ databases">
        <title>Draft genome of Mucuna pruriens seed.</title>
        <authorList>
            <person name="Nnadi N.E."/>
            <person name="Vos R."/>
            <person name="Hasami M.H."/>
            <person name="Devisetty U.K."/>
            <person name="Aguiy J.C."/>
        </authorList>
    </citation>
    <scope>NUCLEOTIDE SEQUENCE [LARGE SCALE GENOMIC DNA]</scope>
    <source>
        <strain evidence="1">JCA_2017</strain>
    </source>
</reference>
<sequence length="59" mass="6781">MILNNIEDHTYIRDIVSDFNEDEDYEIYDECIEGTKSMPPKVVLNLIVAVGCKNFSNVI</sequence>
<comment type="caution">
    <text evidence="1">The sequence shown here is derived from an EMBL/GenBank/DDBJ whole genome shotgun (WGS) entry which is preliminary data.</text>
</comment>
<evidence type="ECO:0000313" key="1">
    <source>
        <dbReference type="EMBL" id="RDX89911.1"/>
    </source>
</evidence>
<organism evidence="1 2">
    <name type="scientific">Mucuna pruriens</name>
    <name type="common">Velvet bean</name>
    <name type="synonym">Dolichos pruriens</name>
    <dbReference type="NCBI Taxonomy" id="157652"/>
    <lineage>
        <taxon>Eukaryota</taxon>
        <taxon>Viridiplantae</taxon>
        <taxon>Streptophyta</taxon>
        <taxon>Embryophyta</taxon>
        <taxon>Tracheophyta</taxon>
        <taxon>Spermatophyta</taxon>
        <taxon>Magnoliopsida</taxon>
        <taxon>eudicotyledons</taxon>
        <taxon>Gunneridae</taxon>
        <taxon>Pentapetalae</taxon>
        <taxon>rosids</taxon>
        <taxon>fabids</taxon>
        <taxon>Fabales</taxon>
        <taxon>Fabaceae</taxon>
        <taxon>Papilionoideae</taxon>
        <taxon>50 kb inversion clade</taxon>
        <taxon>NPAAA clade</taxon>
        <taxon>indigoferoid/millettioid clade</taxon>
        <taxon>Phaseoleae</taxon>
        <taxon>Mucuna</taxon>
    </lineage>
</organism>
<gene>
    <name evidence="1" type="ORF">CR513_28295</name>
</gene>
<name>A0A371GH86_MUCPR</name>
<accession>A0A371GH86</accession>
<evidence type="ECO:0000313" key="2">
    <source>
        <dbReference type="Proteomes" id="UP000257109"/>
    </source>
</evidence>
<dbReference type="Proteomes" id="UP000257109">
    <property type="component" value="Unassembled WGS sequence"/>
</dbReference>
<keyword evidence="2" id="KW-1185">Reference proteome</keyword>
<protein>
    <submittedName>
        <fullName evidence="1">Uncharacterized protein</fullName>
    </submittedName>
</protein>
<feature type="non-terminal residue" evidence="1">
    <location>
        <position position="1"/>
    </location>
</feature>
<dbReference type="EMBL" id="QJKJ01005535">
    <property type="protein sequence ID" value="RDX89911.1"/>
    <property type="molecule type" value="Genomic_DNA"/>
</dbReference>
<proteinExistence type="predicted"/>